<feature type="region of interest" description="Disordered" evidence="1">
    <location>
        <begin position="67"/>
        <end position="145"/>
    </location>
</feature>
<organism evidence="2 3">
    <name type="scientific">Cudoniella acicularis</name>
    <dbReference type="NCBI Taxonomy" id="354080"/>
    <lineage>
        <taxon>Eukaryota</taxon>
        <taxon>Fungi</taxon>
        <taxon>Dikarya</taxon>
        <taxon>Ascomycota</taxon>
        <taxon>Pezizomycotina</taxon>
        <taxon>Leotiomycetes</taxon>
        <taxon>Helotiales</taxon>
        <taxon>Tricladiaceae</taxon>
        <taxon>Cudoniella</taxon>
    </lineage>
</organism>
<dbReference type="AlphaFoldDB" id="A0A8H4RNE1"/>
<reference evidence="2 3" key="1">
    <citation type="submission" date="2020-03" db="EMBL/GenBank/DDBJ databases">
        <title>Draft Genome Sequence of Cudoniella acicularis.</title>
        <authorList>
            <person name="Buettner E."/>
            <person name="Kellner H."/>
        </authorList>
    </citation>
    <scope>NUCLEOTIDE SEQUENCE [LARGE SCALE GENOMIC DNA]</scope>
    <source>
        <strain evidence="2 3">DSM 108380</strain>
    </source>
</reference>
<comment type="caution">
    <text evidence="2">The sequence shown here is derived from an EMBL/GenBank/DDBJ whole genome shotgun (WGS) entry which is preliminary data.</text>
</comment>
<dbReference type="EMBL" id="JAAMPI010000284">
    <property type="protein sequence ID" value="KAF4633155.1"/>
    <property type="molecule type" value="Genomic_DNA"/>
</dbReference>
<keyword evidence="3" id="KW-1185">Reference proteome</keyword>
<proteinExistence type="predicted"/>
<feature type="compositionally biased region" description="Polar residues" evidence="1">
    <location>
        <begin position="108"/>
        <end position="121"/>
    </location>
</feature>
<gene>
    <name evidence="2" type="ORF">G7Y89_g4968</name>
</gene>
<dbReference type="Proteomes" id="UP000566819">
    <property type="component" value="Unassembled WGS sequence"/>
</dbReference>
<evidence type="ECO:0000313" key="2">
    <source>
        <dbReference type="EMBL" id="KAF4633155.1"/>
    </source>
</evidence>
<name>A0A8H4RNE1_9HELO</name>
<evidence type="ECO:0000256" key="1">
    <source>
        <dbReference type="SAM" id="MobiDB-lite"/>
    </source>
</evidence>
<feature type="compositionally biased region" description="Low complexity" evidence="1">
    <location>
        <begin position="70"/>
        <end position="88"/>
    </location>
</feature>
<sequence>MSMSVSPTRDSIRTISTKLYLDATQQTIQGGHAAAMTMYQISVVLWEQANLLAGTLEPYPLPLPSNLAPSTSSGSAALQSQQAAKTSSFDTAQSPRPRALIPPGPPFSLTQPSADTPSTSTKADDKAHALCHPPSTTAITYPRKRQPNTPLAQFATAASLTPPPTPHLPMRLALEREWRHRHNGTVILPLGYQPSFGWNFDGMPKFSSFATIKNAEAAASGTNMANWHAMRRLTGPNLVIRFYKTSTRPSDLLLWVCSTCWGKPPKLTPQRIAAINHVLAFLRYWSNTNYHGDTAQMMHVCWAQWISRNSLSGTLAAIWRD</sequence>
<protein>
    <submittedName>
        <fullName evidence="2">Uncharacterized protein</fullName>
    </submittedName>
</protein>
<evidence type="ECO:0000313" key="3">
    <source>
        <dbReference type="Proteomes" id="UP000566819"/>
    </source>
</evidence>
<accession>A0A8H4RNE1</accession>